<organism evidence="1">
    <name type="scientific">Sulfurovum sp. enrichment culture clone C5</name>
    <dbReference type="NCBI Taxonomy" id="497650"/>
    <lineage>
        <taxon>Bacteria</taxon>
        <taxon>Pseudomonadati</taxon>
        <taxon>Campylobacterota</taxon>
        <taxon>Epsilonproteobacteria</taxon>
        <taxon>Campylobacterales</taxon>
        <taxon>Sulfurovaceae</taxon>
        <taxon>Sulfurovum</taxon>
        <taxon>environmental samples</taxon>
    </lineage>
</organism>
<dbReference type="AlphaFoldDB" id="A0A0S4XMK3"/>
<gene>
    <name evidence="1" type="ORF">BN3087_380059</name>
</gene>
<accession>A0A0S4XMK3</accession>
<evidence type="ECO:0000313" key="1">
    <source>
        <dbReference type="EMBL" id="CUV65543.1"/>
    </source>
</evidence>
<name>A0A0S4XMK3_9BACT</name>
<dbReference type="PROSITE" id="PS51257">
    <property type="entry name" value="PROKAR_LIPOPROTEIN"/>
    <property type="match status" value="1"/>
</dbReference>
<dbReference type="EMBL" id="FAXN01000038">
    <property type="protein sequence ID" value="CUV65543.1"/>
    <property type="molecule type" value="Genomic_DNA"/>
</dbReference>
<evidence type="ECO:0008006" key="2">
    <source>
        <dbReference type="Google" id="ProtNLM"/>
    </source>
</evidence>
<proteinExistence type="predicted"/>
<reference evidence="1" key="1">
    <citation type="submission" date="2015-11" db="EMBL/GenBank/DDBJ databases">
        <authorList>
            <person name="Zhang Y."/>
            <person name="Guo Z."/>
        </authorList>
    </citation>
    <scope>NUCLEOTIDE SEQUENCE</scope>
    <source>
        <strain evidence="1">BN30871</strain>
    </source>
</reference>
<protein>
    <recommendedName>
        <fullName evidence="2">Lipoprotein</fullName>
    </recommendedName>
</protein>
<sequence length="162" mass="18894">MLKIIFSFCVVAIFLAGCSSKENDSLLSDFKNKQDKFEQIQKTNKATISQDGKVTGFVTGLYQEDTKYEKFLVGIYTQEEFKNLQFMLDGKDPLKIEELQNNDNRLDQIPLKNKWSRYFELTFIKSDSNVITLQVKNGKIWSRDMVFSKVPNYLNSKKDDIF</sequence>